<dbReference type="PANTHER" id="PTHR12080:SF48">
    <property type="entry name" value="IMMUNOGLOBULIN SUBTYPE DOMAIN-CONTAINING PROTEIN"/>
    <property type="match status" value="1"/>
</dbReference>
<dbReference type="Proteomes" id="UP000515152">
    <property type="component" value="Chromosome 2"/>
</dbReference>
<evidence type="ECO:0000256" key="5">
    <source>
        <dbReference type="SAM" id="Phobius"/>
    </source>
</evidence>
<sequence>MAVGMGGAMLFYQVFVPLLLVATPSSSEEKFGLTGGFIVLQAKPMPKNVSNIIWKHNKDKAAEWFDVDDAPTYYNIFKDVTTLNMQTWALNISNLQPHFSGKYSAEVNNKDPTQFVTLTVLGPVLKPEISMDCIDTKPNCTLTCQGKEDKYTKYTWADGTKEWSESKLTVERKDHDVIYTCNFSNPVDWASSPGTVKKYVPPPSPSPGPGTAIAVVVVVVLLLIAALIIVRLWQVLKRKGKSLTDLWTMSSQDRTDIWRSYISCNNGN</sequence>
<keyword evidence="4" id="KW-0325">Glycoprotein</keyword>
<proteinExistence type="predicted"/>
<evidence type="ECO:0000256" key="3">
    <source>
        <dbReference type="ARBA" id="ARBA00023136"/>
    </source>
</evidence>
<evidence type="ECO:0000256" key="2">
    <source>
        <dbReference type="ARBA" id="ARBA00022729"/>
    </source>
</evidence>
<dbReference type="Gene3D" id="2.60.40.10">
    <property type="entry name" value="Immunoglobulins"/>
    <property type="match status" value="2"/>
</dbReference>
<comment type="subcellular location">
    <subcellularLocation>
        <location evidence="1">Membrane</location>
    </subcellularLocation>
</comment>
<evidence type="ECO:0000256" key="1">
    <source>
        <dbReference type="ARBA" id="ARBA00004370"/>
    </source>
</evidence>
<protein>
    <submittedName>
        <fullName evidence="8">SLAM family member 5-like</fullName>
    </submittedName>
</protein>
<dbReference type="InterPro" id="IPR036179">
    <property type="entry name" value="Ig-like_dom_sf"/>
</dbReference>
<dbReference type="InterPro" id="IPR013783">
    <property type="entry name" value="Ig-like_fold"/>
</dbReference>
<evidence type="ECO:0000313" key="7">
    <source>
        <dbReference type="Proteomes" id="UP000515152"/>
    </source>
</evidence>
<keyword evidence="2 6" id="KW-0732">Signal</keyword>
<accession>A0A6P8GU58</accession>
<feature type="transmembrane region" description="Helical" evidence="5">
    <location>
        <begin position="212"/>
        <end position="233"/>
    </location>
</feature>
<dbReference type="InterPro" id="IPR015631">
    <property type="entry name" value="CD2/SLAM_rcpt"/>
</dbReference>
<dbReference type="PANTHER" id="PTHR12080">
    <property type="entry name" value="SIGNALING LYMPHOCYTIC ACTIVATION MOLECULE"/>
    <property type="match status" value="1"/>
</dbReference>
<dbReference type="RefSeq" id="XP_031438320.1">
    <property type="nucleotide sequence ID" value="XM_031582460.1"/>
</dbReference>
<evidence type="ECO:0000313" key="8">
    <source>
        <dbReference type="RefSeq" id="XP_031438320.1"/>
    </source>
</evidence>
<dbReference type="SUPFAM" id="SSF48726">
    <property type="entry name" value="Immunoglobulin"/>
    <property type="match status" value="1"/>
</dbReference>
<evidence type="ECO:0000256" key="6">
    <source>
        <dbReference type="SAM" id="SignalP"/>
    </source>
</evidence>
<organism evidence="7 8">
    <name type="scientific">Clupea harengus</name>
    <name type="common">Atlantic herring</name>
    <dbReference type="NCBI Taxonomy" id="7950"/>
    <lineage>
        <taxon>Eukaryota</taxon>
        <taxon>Metazoa</taxon>
        <taxon>Chordata</taxon>
        <taxon>Craniata</taxon>
        <taxon>Vertebrata</taxon>
        <taxon>Euteleostomi</taxon>
        <taxon>Actinopterygii</taxon>
        <taxon>Neopterygii</taxon>
        <taxon>Teleostei</taxon>
        <taxon>Clupei</taxon>
        <taxon>Clupeiformes</taxon>
        <taxon>Clupeoidei</taxon>
        <taxon>Clupeidae</taxon>
        <taxon>Clupea</taxon>
    </lineage>
</organism>
<dbReference type="AlphaFoldDB" id="A0A6P8GU58"/>
<dbReference type="GeneID" id="105888531"/>
<reference evidence="8" key="1">
    <citation type="submission" date="2025-08" db="UniProtKB">
        <authorList>
            <consortium name="RefSeq"/>
        </authorList>
    </citation>
    <scope>IDENTIFICATION</scope>
</reference>
<feature type="chain" id="PRO_5028294585" evidence="6">
    <location>
        <begin position="28"/>
        <end position="268"/>
    </location>
</feature>
<evidence type="ECO:0000256" key="4">
    <source>
        <dbReference type="ARBA" id="ARBA00023180"/>
    </source>
</evidence>
<name>A0A6P8GU58_CLUHA</name>
<dbReference type="GO" id="GO:0016020">
    <property type="term" value="C:membrane"/>
    <property type="evidence" value="ECO:0007669"/>
    <property type="project" value="UniProtKB-SubCell"/>
</dbReference>
<keyword evidence="7" id="KW-1185">Reference proteome</keyword>
<dbReference type="KEGG" id="char:105888531"/>
<keyword evidence="5" id="KW-1133">Transmembrane helix</keyword>
<keyword evidence="3 5" id="KW-0472">Membrane</keyword>
<keyword evidence="5" id="KW-0812">Transmembrane</keyword>
<dbReference type="OrthoDB" id="8963023at2759"/>
<feature type="signal peptide" evidence="6">
    <location>
        <begin position="1"/>
        <end position="27"/>
    </location>
</feature>
<gene>
    <name evidence="8" type="primary">LOC105888531</name>
</gene>